<proteinExistence type="predicted"/>
<dbReference type="InterPro" id="IPR050237">
    <property type="entry name" value="ATP-dep_AMP-bd_enzyme"/>
</dbReference>
<gene>
    <name evidence="2" type="ORF">D9619_001100</name>
</gene>
<dbReference type="InterPro" id="IPR000873">
    <property type="entry name" value="AMP-dep_synth/lig_dom"/>
</dbReference>
<dbReference type="OrthoDB" id="10253115at2759"/>
<evidence type="ECO:0000313" key="2">
    <source>
        <dbReference type="EMBL" id="KAF5321358.1"/>
    </source>
</evidence>
<dbReference type="EMBL" id="JAACJJ010000028">
    <property type="protein sequence ID" value="KAF5321358.1"/>
    <property type="molecule type" value="Genomic_DNA"/>
</dbReference>
<dbReference type="InterPro" id="IPR020845">
    <property type="entry name" value="AMP-binding_CS"/>
</dbReference>
<evidence type="ECO:0000259" key="1">
    <source>
        <dbReference type="Pfam" id="PF00501"/>
    </source>
</evidence>
<dbReference type="Pfam" id="PF00501">
    <property type="entry name" value="AMP-binding"/>
    <property type="match status" value="1"/>
</dbReference>
<protein>
    <recommendedName>
        <fullName evidence="1">AMP-dependent synthetase/ligase domain-containing protein</fullName>
    </recommendedName>
</protein>
<reference evidence="2 3" key="1">
    <citation type="journal article" date="2020" name="ISME J.">
        <title>Uncovering the hidden diversity of litter-decomposition mechanisms in mushroom-forming fungi.</title>
        <authorList>
            <person name="Floudas D."/>
            <person name="Bentzer J."/>
            <person name="Ahren D."/>
            <person name="Johansson T."/>
            <person name="Persson P."/>
            <person name="Tunlid A."/>
        </authorList>
    </citation>
    <scope>NUCLEOTIDE SEQUENCE [LARGE SCALE GENOMIC DNA]</scope>
    <source>
        <strain evidence="2 3">CBS 101986</strain>
    </source>
</reference>
<dbReference type="PANTHER" id="PTHR43767">
    <property type="entry name" value="LONG-CHAIN-FATTY-ACID--COA LIGASE"/>
    <property type="match status" value="1"/>
</dbReference>
<organism evidence="2 3">
    <name type="scientific">Psilocybe cf. subviscida</name>
    <dbReference type="NCBI Taxonomy" id="2480587"/>
    <lineage>
        <taxon>Eukaryota</taxon>
        <taxon>Fungi</taxon>
        <taxon>Dikarya</taxon>
        <taxon>Basidiomycota</taxon>
        <taxon>Agaricomycotina</taxon>
        <taxon>Agaricomycetes</taxon>
        <taxon>Agaricomycetidae</taxon>
        <taxon>Agaricales</taxon>
        <taxon>Agaricineae</taxon>
        <taxon>Strophariaceae</taxon>
        <taxon>Psilocybe</taxon>
    </lineage>
</organism>
<name>A0A8H5F2X8_9AGAR</name>
<dbReference type="Proteomes" id="UP000567179">
    <property type="component" value="Unassembled WGS sequence"/>
</dbReference>
<keyword evidence="3" id="KW-1185">Reference proteome</keyword>
<accession>A0A8H5F2X8</accession>
<comment type="caution">
    <text evidence="2">The sequence shown here is derived from an EMBL/GenBank/DDBJ whole genome shotgun (WGS) entry which is preliminary data.</text>
</comment>
<sequence>MPPHRSLQQTNDLLCAPGQLHELETRLIDGQLLRVYKNLWPSLRVFWLWAANEHKDAPYAVFEGQCHTFSQIFSRSLKAAAMFHDVYGVRKGDRVAICARNYPEYIVAFWATHLLGAISALPNAWSPLLTLQHCIVHTEAKLIIVDSARADVLEPVAPTLLAEAGASAILVIEPQEGKGVWQSMTSWGDALAAYKGDPRSVLSRDPAIVAEDDATILFTSGTTGMPKGVLSTQRQFLTNILNVQGTYTQPSTILVLEAELARLGTSKPKLMPFICLCTF</sequence>
<dbReference type="SUPFAM" id="SSF56801">
    <property type="entry name" value="Acetyl-CoA synthetase-like"/>
    <property type="match status" value="1"/>
</dbReference>
<dbReference type="InterPro" id="IPR042099">
    <property type="entry name" value="ANL_N_sf"/>
</dbReference>
<dbReference type="PROSITE" id="PS00455">
    <property type="entry name" value="AMP_BINDING"/>
    <property type="match status" value="1"/>
</dbReference>
<dbReference type="PANTHER" id="PTHR43767:SF1">
    <property type="entry name" value="NONRIBOSOMAL PEPTIDE SYNTHASE PES1 (EUROFUNG)-RELATED"/>
    <property type="match status" value="1"/>
</dbReference>
<feature type="domain" description="AMP-dependent synthetase/ligase" evidence="1">
    <location>
        <begin position="49"/>
        <end position="244"/>
    </location>
</feature>
<evidence type="ECO:0000313" key="3">
    <source>
        <dbReference type="Proteomes" id="UP000567179"/>
    </source>
</evidence>
<dbReference type="AlphaFoldDB" id="A0A8H5F2X8"/>
<dbReference type="Gene3D" id="3.40.50.12780">
    <property type="entry name" value="N-terminal domain of ligase-like"/>
    <property type="match status" value="1"/>
</dbReference>